<keyword evidence="5" id="KW-0227">DNA damage</keyword>
<feature type="domain" description="Uracil-DNA glycosylase-like" evidence="10">
    <location>
        <begin position="36"/>
        <end position="194"/>
    </location>
</feature>
<dbReference type="GO" id="GO:0006281">
    <property type="term" value="P:DNA repair"/>
    <property type="evidence" value="ECO:0007669"/>
    <property type="project" value="UniProtKB-KW"/>
</dbReference>
<dbReference type="InterPro" id="IPR051536">
    <property type="entry name" value="UDG_Type-4/5"/>
</dbReference>
<dbReference type="CDD" id="cd10030">
    <property type="entry name" value="UDG-F4_TTUDGA_SPO1dp_like"/>
    <property type="match status" value="1"/>
</dbReference>
<evidence type="ECO:0000313" key="12">
    <source>
        <dbReference type="Proteomes" id="UP000586918"/>
    </source>
</evidence>
<evidence type="ECO:0000313" key="11">
    <source>
        <dbReference type="EMBL" id="NMH92254.1"/>
    </source>
</evidence>
<evidence type="ECO:0000256" key="2">
    <source>
        <dbReference type="ARBA" id="ARBA00019403"/>
    </source>
</evidence>
<name>A0A848DIG5_9PSEU</name>
<dbReference type="InterPro" id="IPR036895">
    <property type="entry name" value="Uracil-DNA_glycosylase-like_sf"/>
</dbReference>
<keyword evidence="3" id="KW-0004">4Fe-4S</keyword>
<sequence>MGTATAADLTDLDELRRAVSRCTACDLYRDAEQAVVGTGPPSARLMLIGEQPGDREDREGAPFVGPAGRVLDRALAAAGIRREDVYLTNVVKHFAHEQRGKRRIHRKPNAAEIRACRPWLDAELRLVRPDVIGLLGATAAQALLGRSFRITEQRGEVLEWEGHEAVATLHPSAVLRTPKERRDEVFDGLVADLRVLAHRLAGAGG</sequence>
<evidence type="ECO:0000256" key="4">
    <source>
        <dbReference type="ARBA" id="ARBA00022723"/>
    </source>
</evidence>
<dbReference type="InterPro" id="IPR005273">
    <property type="entry name" value="Ura-DNA_glyco_family4"/>
</dbReference>
<evidence type="ECO:0000256" key="3">
    <source>
        <dbReference type="ARBA" id="ARBA00022485"/>
    </source>
</evidence>
<dbReference type="GO" id="GO:0046872">
    <property type="term" value="F:metal ion binding"/>
    <property type="evidence" value="ECO:0007669"/>
    <property type="project" value="UniProtKB-KW"/>
</dbReference>
<evidence type="ECO:0000256" key="1">
    <source>
        <dbReference type="ARBA" id="ARBA00006521"/>
    </source>
</evidence>
<dbReference type="Pfam" id="PF03167">
    <property type="entry name" value="UDG"/>
    <property type="match status" value="1"/>
</dbReference>
<keyword evidence="9" id="KW-0234">DNA repair</keyword>
<dbReference type="InterPro" id="IPR005122">
    <property type="entry name" value="Uracil-DNA_glycosylase-like"/>
</dbReference>
<evidence type="ECO:0000256" key="6">
    <source>
        <dbReference type="ARBA" id="ARBA00022801"/>
    </source>
</evidence>
<keyword evidence="8" id="KW-0411">Iron-sulfur</keyword>
<dbReference type="GO" id="GO:0051539">
    <property type="term" value="F:4 iron, 4 sulfur cluster binding"/>
    <property type="evidence" value="ECO:0007669"/>
    <property type="project" value="UniProtKB-KW"/>
</dbReference>
<dbReference type="Proteomes" id="UP000586918">
    <property type="component" value="Unassembled WGS sequence"/>
</dbReference>
<keyword evidence="6" id="KW-0378">Hydrolase</keyword>
<accession>A0A848DIG5</accession>
<dbReference type="SUPFAM" id="SSF52141">
    <property type="entry name" value="Uracil-DNA glycosylase-like"/>
    <property type="match status" value="1"/>
</dbReference>
<dbReference type="EMBL" id="JAAXKZ010000035">
    <property type="protein sequence ID" value="NMH92254.1"/>
    <property type="molecule type" value="Genomic_DNA"/>
</dbReference>
<evidence type="ECO:0000256" key="5">
    <source>
        <dbReference type="ARBA" id="ARBA00022763"/>
    </source>
</evidence>
<keyword evidence="7" id="KW-0408">Iron</keyword>
<evidence type="ECO:0000256" key="9">
    <source>
        <dbReference type="ARBA" id="ARBA00023204"/>
    </source>
</evidence>
<evidence type="ECO:0000259" key="10">
    <source>
        <dbReference type="SMART" id="SM00986"/>
    </source>
</evidence>
<dbReference type="SMART" id="SM00987">
    <property type="entry name" value="UreE_C"/>
    <property type="match status" value="1"/>
</dbReference>
<reference evidence="11 12" key="1">
    <citation type="submission" date="2020-04" db="EMBL/GenBank/DDBJ databases">
        <authorList>
            <person name="Klaysubun C."/>
            <person name="Duangmal K."/>
            <person name="Lipun K."/>
        </authorList>
    </citation>
    <scope>NUCLEOTIDE SEQUENCE [LARGE SCALE GENOMIC DNA]</scope>
    <source>
        <strain evidence="11 12">DSM 45300</strain>
    </source>
</reference>
<protein>
    <recommendedName>
        <fullName evidence="2">Type-4 uracil-DNA glycosylase</fullName>
    </recommendedName>
</protein>
<keyword evidence="12" id="KW-1185">Reference proteome</keyword>
<comment type="similarity">
    <text evidence="1">Belongs to the uracil-DNA glycosylase (UDG) superfamily. Type 4 (UDGa) family.</text>
</comment>
<dbReference type="PANTHER" id="PTHR33693">
    <property type="entry name" value="TYPE-5 URACIL-DNA GLYCOSYLASE"/>
    <property type="match status" value="1"/>
</dbReference>
<comment type="caution">
    <text evidence="11">The sequence shown here is derived from an EMBL/GenBank/DDBJ whole genome shotgun (WGS) entry which is preliminary data.</text>
</comment>
<proteinExistence type="inferred from homology"/>
<dbReference type="PANTHER" id="PTHR33693:SF9">
    <property type="entry name" value="TYPE-4 URACIL-DNA GLYCOSYLASE"/>
    <property type="match status" value="1"/>
</dbReference>
<dbReference type="SMART" id="SM00986">
    <property type="entry name" value="UDG"/>
    <property type="match status" value="1"/>
</dbReference>
<evidence type="ECO:0000256" key="7">
    <source>
        <dbReference type="ARBA" id="ARBA00023004"/>
    </source>
</evidence>
<organism evidence="11 12">
    <name type="scientific">Pseudonocardia bannensis</name>
    <dbReference type="NCBI Taxonomy" id="630973"/>
    <lineage>
        <taxon>Bacteria</taxon>
        <taxon>Bacillati</taxon>
        <taxon>Actinomycetota</taxon>
        <taxon>Actinomycetes</taxon>
        <taxon>Pseudonocardiales</taxon>
        <taxon>Pseudonocardiaceae</taxon>
        <taxon>Pseudonocardia</taxon>
    </lineage>
</organism>
<dbReference type="GO" id="GO:0097506">
    <property type="term" value="F:deaminated base DNA N-glycosylase activity"/>
    <property type="evidence" value="ECO:0007669"/>
    <property type="project" value="UniProtKB-ARBA"/>
</dbReference>
<gene>
    <name evidence="11" type="ORF">HF519_11870</name>
</gene>
<keyword evidence="4" id="KW-0479">Metal-binding</keyword>
<dbReference type="Gene3D" id="3.40.470.10">
    <property type="entry name" value="Uracil-DNA glycosylase-like domain"/>
    <property type="match status" value="1"/>
</dbReference>
<evidence type="ECO:0000256" key="8">
    <source>
        <dbReference type="ARBA" id="ARBA00023014"/>
    </source>
</evidence>
<dbReference type="AlphaFoldDB" id="A0A848DIG5"/>
<dbReference type="NCBIfam" id="TIGR00758">
    <property type="entry name" value="UDG_fam4"/>
    <property type="match status" value="1"/>
</dbReference>
<dbReference type="NCBIfam" id="TIGR03914">
    <property type="entry name" value="UDG_fam_dom"/>
    <property type="match status" value="1"/>
</dbReference>